<evidence type="ECO:0000313" key="1">
    <source>
        <dbReference type="EMBL" id="AGH46514.1"/>
    </source>
</evidence>
<proteinExistence type="predicted"/>
<organism evidence="1 2">
    <name type="scientific">Paraglaciecola psychrophila 170</name>
    <dbReference type="NCBI Taxonomy" id="1129794"/>
    <lineage>
        <taxon>Bacteria</taxon>
        <taxon>Pseudomonadati</taxon>
        <taxon>Pseudomonadota</taxon>
        <taxon>Gammaproteobacteria</taxon>
        <taxon>Alteromonadales</taxon>
        <taxon>Alteromonadaceae</taxon>
        <taxon>Paraglaciecola</taxon>
    </lineage>
</organism>
<dbReference type="Proteomes" id="UP000011864">
    <property type="component" value="Chromosome"/>
</dbReference>
<name>K7AA23_9ALTE</name>
<dbReference type="PATRIC" id="fig|1129794.4.peg.4393"/>
<evidence type="ECO:0000313" key="2">
    <source>
        <dbReference type="Proteomes" id="UP000011864"/>
    </source>
</evidence>
<keyword evidence="2" id="KW-1185">Reference proteome</keyword>
<protein>
    <submittedName>
        <fullName evidence="1">Uncharacterized protein</fullName>
    </submittedName>
</protein>
<sequence>MELNLRDIAFYLSVVKAIVSFCGFYVSNSLEPIFFIIID</sequence>
<reference evidence="1 2" key="1">
    <citation type="journal article" date="2013" name="Genome Announc.">
        <title>Complete Genome Sequence of Glaciecola psychrophila Strain 170T.</title>
        <authorList>
            <person name="Yin J."/>
            <person name="Chen J."/>
            <person name="Liu G."/>
            <person name="Yu Y."/>
            <person name="Song L."/>
            <person name="Wang X."/>
            <person name="Qu X."/>
        </authorList>
    </citation>
    <scope>NUCLEOTIDE SEQUENCE [LARGE SCALE GENOMIC DNA]</scope>
    <source>
        <strain evidence="1 2">170</strain>
    </source>
</reference>
<dbReference type="AlphaFoldDB" id="K7AA23"/>
<dbReference type="KEGG" id="gps:C427_4412"/>
<accession>K7AA23</accession>
<gene>
    <name evidence="1" type="ORF">C427_4412</name>
</gene>
<dbReference type="HOGENOM" id="CLU_3314124_0_0_6"/>
<dbReference type="EMBL" id="CP003837">
    <property type="protein sequence ID" value="AGH46514.1"/>
    <property type="molecule type" value="Genomic_DNA"/>
</dbReference>